<reference evidence="1" key="1">
    <citation type="submission" date="2024-02" db="EMBL/GenBank/DDBJ databases">
        <title>Metagenome Assembled Genome of Zalaria obscura JY119.</title>
        <authorList>
            <person name="Vighnesh L."/>
            <person name="Jagadeeshwari U."/>
            <person name="Venkata Ramana C."/>
            <person name="Sasikala C."/>
        </authorList>
    </citation>
    <scope>NUCLEOTIDE SEQUENCE</scope>
    <source>
        <strain evidence="1">JY119</strain>
    </source>
</reference>
<gene>
    <name evidence="1" type="ORF">M8818_005510</name>
</gene>
<sequence length="703" mass="79190">MSSETNWCYSRWWFASTACPLLAGTFGPMASAFSICALVETWRVYIPPDGTEEHGERIEDPKWLIAINALSLVSALVANTSLLLNMARRVKFSIAQPITIAGFLLSAVLLISDLAALTASHTYRIPIGDVAAPAARHSLSSAFYYGIMAACIYTIIAALMCVTVYGANNGHYEKEFRLTVAQRTLMLQTMAFFAYLLLGALVFSKVEGWQYLDAVYWADTTLLTVGTGDYSPSTHTGRSLLFPFAIGGIVIIGLVIGSIRTLVLERGKEKLSARITEKKREKTTNTLHPENRKVRVGWFKRVEFPESASPTEKRRREFQIMRVVQDTAEEQRRWIALMISTTLALALWFVGAAVFKVAERNQQWSYFQSLYFCYISLLTIGYGDFTPLSNSGRPFFVFWSLLAVPALTVLISNMGDTVIKGFSDLSIWIGSITVLPGERGVRATVKTATKQFASNKLNKHEFNKTQPPGALGDSAMRTTGTEDDSAKDPMTDEIADRIAAHLEEEEIHEAEEAEAAGDELERDIHFYHFVLAREVRNLMKDLSASPPKRYEWEQWEYFLKLMGEDKYDIDGDGIPDRMIPPELELPDEGTKWASREERFKSWSWLSEKSPLMGTQTEAEWILERLSATLERELKEARHAGKTGREDRKRPPISMAEMKRRGREKSRQEERSGSEETEETEDSEKTAAVSDKSSDDKKEAKESL</sequence>
<evidence type="ECO:0000313" key="1">
    <source>
        <dbReference type="EMBL" id="KAK8201985.1"/>
    </source>
</evidence>
<accession>A0ACC3SBA4</accession>
<evidence type="ECO:0000313" key="2">
    <source>
        <dbReference type="Proteomes" id="UP001320706"/>
    </source>
</evidence>
<keyword evidence="2" id="KW-1185">Reference proteome</keyword>
<proteinExistence type="predicted"/>
<comment type="caution">
    <text evidence="1">The sequence shown here is derived from an EMBL/GenBank/DDBJ whole genome shotgun (WGS) entry which is preliminary data.</text>
</comment>
<name>A0ACC3SBA4_9PEZI</name>
<organism evidence="1 2">
    <name type="scientific">Zalaria obscura</name>
    <dbReference type="NCBI Taxonomy" id="2024903"/>
    <lineage>
        <taxon>Eukaryota</taxon>
        <taxon>Fungi</taxon>
        <taxon>Dikarya</taxon>
        <taxon>Ascomycota</taxon>
        <taxon>Pezizomycotina</taxon>
        <taxon>Dothideomycetes</taxon>
        <taxon>Dothideomycetidae</taxon>
        <taxon>Dothideales</taxon>
        <taxon>Zalariaceae</taxon>
        <taxon>Zalaria</taxon>
    </lineage>
</organism>
<protein>
    <submittedName>
        <fullName evidence="1">Uncharacterized protein</fullName>
    </submittedName>
</protein>
<dbReference type="EMBL" id="JAMKPW020000033">
    <property type="protein sequence ID" value="KAK8201985.1"/>
    <property type="molecule type" value="Genomic_DNA"/>
</dbReference>
<dbReference type="Proteomes" id="UP001320706">
    <property type="component" value="Unassembled WGS sequence"/>
</dbReference>